<evidence type="ECO:0000313" key="2">
    <source>
        <dbReference type="EMBL" id="MBO1321318.1"/>
    </source>
</evidence>
<reference evidence="2" key="1">
    <citation type="submission" date="2021-03" db="EMBL/GenBank/DDBJ databases">
        <authorList>
            <person name="Wang G."/>
        </authorList>
    </citation>
    <scope>NUCLEOTIDE SEQUENCE</scope>
    <source>
        <strain evidence="2">KCTC 12899</strain>
    </source>
</reference>
<name>A0A8J7U4B4_9BACT</name>
<feature type="transmembrane region" description="Helical" evidence="1">
    <location>
        <begin position="96"/>
        <end position="117"/>
    </location>
</feature>
<accession>A0A8J7U4B4</accession>
<organism evidence="2 3">
    <name type="scientific">Acanthopleuribacter pedis</name>
    <dbReference type="NCBI Taxonomy" id="442870"/>
    <lineage>
        <taxon>Bacteria</taxon>
        <taxon>Pseudomonadati</taxon>
        <taxon>Acidobacteriota</taxon>
        <taxon>Holophagae</taxon>
        <taxon>Acanthopleuribacterales</taxon>
        <taxon>Acanthopleuribacteraceae</taxon>
        <taxon>Acanthopleuribacter</taxon>
    </lineage>
</organism>
<keyword evidence="3" id="KW-1185">Reference proteome</keyword>
<dbReference type="AlphaFoldDB" id="A0A8J7U4B4"/>
<evidence type="ECO:0000256" key="1">
    <source>
        <dbReference type="SAM" id="Phobius"/>
    </source>
</evidence>
<dbReference type="Proteomes" id="UP000664417">
    <property type="component" value="Unassembled WGS sequence"/>
</dbReference>
<evidence type="ECO:0000313" key="3">
    <source>
        <dbReference type="Proteomes" id="UP000664417"/>
    </source>
</evidence>
<comment type="caution">
    <text evidence="2">The sequence shown here is derived from an EMBL/GenBank/DDBJ whole genome shotgun (WGS) entry which is preliminary data.</text>
</comment>
<keyword evidence="1" id="KW-0472">Membrane</keyword>
<gene>
    <name evidence="2" type="ORF">J3U88_22750</name>
</gene>
<feature type="transmembrane region" description="Helical" evidence="1">
    <location>
        <begin position="32"/>
        <end position="51"/>
    </location>
</feature>
<keyword evidence="1" id="KW-0812">Transmembrane</keyword>
<dbReference type="EMBL" id="JAFREP010000023">
    <property type="protein sequence ID" value="MBO1321318.1"/>
    <property type="molecule type" value="Genomic_DNA"/>
</dbReference>
<dbReference type="RefSeq" id="WP_207861292.1">
    <property type="nucleotide sequence ID" value="NZ_JAFREP010000023.1"/>
</dbReference>
<keyword evidence="1" id="KW-1133">Transmembrane helix</keyword>
<protein>
    <submittedName>
        <fullName evidence="2">Uncharacterized protein</fullName>
    </submittedName>
</protein>
<proteinExistence type="predicted"/>
<sequence length="118" mass="12670">MNDPMNQGTTNPYQGNRRAFGQTALTDMLDRMLLGVAASFVPSVFVVGVVFSGLVEDADGPGFFSGFLMIVMMGVFHAGAMVLARFFGCKRLVKGLLFGPVILVPAFSVLLGLIFFLN</sequence>
<feature type="transmembrane region" description="Helical" evidence="1">
    <location>
        <begin position="63"/>
        <end position="84"/>
    </location>
</feature>